<name>A0A1M7AER1_9RHOB</name>
<evidence type="ECO:0000259" key="14">
    <source>
        <dbReference type="PROSITE" id="PS50112"/>
    </source>
</evidence>
<evidence type="ECO:0000256" key="10">
    <source>
        <dbReference type="ARBA" id="ARBA00070616"/>
    </source>
</evidence>
<dbReference type="STRING" id="1054996.SAMN05444414_11344"/>
<keyword evidence="3 11" id="KW-0597">Phosphoprotein</keyword>
<dbReference type="PANTHER" id="PTHR43065">
    <property type="entry name" value="SENSOR HISTIDINE KINASE"/>
    <property type="match status" value="1"/>
</dbReference>
<dbReference type="OrthoDB" id="9796100at2"/>
<dbReference type="PANTHER" id="PTHR43065:SF42">
    <property type="entry name" value="TWO-COMPONENT SENSOR PPRA"/>
    <property type="match status" value="1"/>
</dbReference>
<dbReference type="InterPro" id="IPR003661">
    <property type="entry name" value="HisK_dim/P_dom"/>
</dbReference>
<accession>A0A1M7AER1</accession>
<sequence length="516" mass="56059">MKNATQDSALLNAIMDAAVDAMVISDAHGVILRANPAAGQMFGYEISEMLGQSVNMLMPQALGEGHDRFMSDYMLTGEKHIIDTGRDIKGQRKDGSVFPLHISVGETKATGAPMFVSIMHDLTYRHATQAALSRSQRLDAIGQMTAGIAHDFNNLLTVVIGNLELLDMRGPTDRQTPLIRDAMDAAELGADLTSRLMVFARKSNLKPVESDLRDLCKVALNLLKRTLGAAYRIRTDFAADLKPVMVDPVELKAALINLALNARDAMGQKGELLISLANVTIDDTYMAQETDIESGEYVRLSVSDNGKGMTPEAQNRAFEPFFTTRTDSGGTGLGLSMVYGFVRQSGGHITLYSELGHGTSFGLYFPVSGTCAAPDSDEACQQREDALPHGHGQVVLVVEDNPKVRQLAVDRIRKLGYHTEEAETGDAAFERLQAGLQVDILFSDLVMPGKLSGYELAAKVQTEFPSIKVLLTSGYASDVVTGKMQYSQSQDILHKPYHHADLAQRLQALLVAPSED</sequence>
<evidence type="ECO:0000256" key="6">
    <source>
        <dbReference type="ARBA" id="ARBA00022777"/>
    </source>
</evidence>
<comment type="function">
    <text evidence="9">Putative oxygen sensor; modulates the activity of FixJ, a transcriptional activator of nitrogen fixation fixK gene. FixL probably acts as a kinase that phosphorylates FixJ.</text>
</comment>
<dbReference type="FunFam" id="3.30.450.20:FF:000060">
    <property type="entry name" value="Sensor protein FixL"/>
    <property type="match status" value="1"/>
</dbReference>
<dbReference type="Gene3D" id="3.40.50.2300">
    <property type="match status" value="1"/>
</dbReference>
<dbReference type="Pfam" id="PF02518">
    <property type="entry name" value="HATPase_c"/>
    <property type="match status" value="1"/>
</dbReference>
<dbReference type="PROSITE" id="PS50112">
    <property type="entry name" value="PAS"/>
    <property type="match status" value="1"/>
</dbReference>
<dbReference type="AlphaFoldDB" id="A0A1M7AER1"/>
<dbReference type="CDD" id="cd00130">
    <property type="entry name" value="PAS"/>
    <property type="match status" value="1"/>
</dbReference>
<dbReference type="InterPro" id="IPR005467">
    <property type="entry name" value="His_kinase_dom"/>
</dbReference>
<dbReference type="PROSITE" id="PS50109">
    <property type="entry name" value="HIS_KIN"/>
    <property type="match status" value="1"/>
</dbReference>
<dbReference type="EMBL" id="FRBN01000013">
    <property type="protein sequence ID" value="SHL41019.1"/>
    <property type="molecule type" value="Genomic_DNA"/>
</dbReference>
<feature type="modified residue" description="4-aspartylphosphate" evidence="11">
    <location>
        <position position="444"/>
    </location>
</feature>
<dbReference type="InterPro" id="IPR035965">
    <property type="entry name" value="PAS-like_dom_sf"/>
</dbReference>
<gene>
    <name evidence="15" type="ORF">SAMN05444414_11344</name>
</gene>
<dbReference type="Pfam" id="PF00989">
    <property type="entry name" value="PAS"/>
    <property type="match status" value="1"/>
</dbReference>
<dbReference type="PRINTS" id="PR00344">
    <property type="entry name" value="BCTRLSENSOR"/>
</dbReference>
<keyword evidence="5" id="KW-0547">Nucleotide-binding</keyword>
<dbReference type="PROSITE" id="PS50110">
    <property type="entry name" value="RESPONSE_REGULATORY"/>
    <property type="match status" value="1"/>
</dbReference>
<dbReference type="GO" id="GO:0000155">
    <property type="term" value="F:phosphorelay sensor kinase activity"/>
    <property type="evidence" value="ECO:0007669"/>
    <property type="project" value="InterPro"/>
</dbReference>
<evidence type="ECO:0000256" key="7">
    <source>
        <dbReference type="ARBA" id="ARBA00022840"/>
    </source>
</evidence>
<dbReference type="SMART" id="SM00388">
    <property type="entry name" value="HisKA"/>
    <property type="match status" value="1"/>
</dbReference>
<dbReference type="Gene3D" id="3.30.565.10">
    <property type="entry name" value="Histidine kinase-like ATPase, C-terminal domain"/>
    <property type="match status" value="1"/>
</dbReference>
<dbReference type="SMART" id="SM00387">
    <property type="entry name" value="HATPase_c"/>
    <property type="match status" value="1"/>
</dbReference>
<dbReference type="Pfam" id="PF00072">
    <property type="entry name" value="Response_reg"/>
    <property type="match status" value="1"/>
</dbReference>
<evidence type="ECO:0000256" key="9">
    <source>
        <dbReference type="ARBA" id="ARBA00059827"/>
    </source>
</evidence>
<keyword evidence="16" id="KW-1185">Reference proteome</keyword>
<evidence type="ECO:0000256" key="8">
    <source>
        <dbReference type="ARBA" id="ARBA00023012"/>
    </source>
</evidence>
<protein>
    <recommendedName>
        <fullName evidence="10">Sensor protein FixL</fullName>
        <ecNumber evidence="2">2.7.13.3</ecNumber>
    </recommendedName>
</protein>
<dbReference type="SMART" id="SM00091">
    <property type="entry name" value="PAS"/>
    <property type="match status" value="1"/>
</dbReference>
<evidence type="ECO:0000256" key="2">
    <source>
        <dbReference type="ARBA" id="ARBA00012438"/>
    </source>
</evidence>
<evidence type="ECO:0000313" key="16">
    <source>
        <dbReference type="Proteomes" id="UP000184191"/>
    </source>
</evidence>
<dbReference type="Pfam" id="PF00512">
    <property type="entry name" value="HisKA"/>
    <property type="match status" value="1"/>
</dbReference>
<dbReference type="NCBIfam" id="TIGR00229">
    <property type="entry name" value="sensory_box"/>
    <property type="match status" value="1"/>
</dbReference>
<feature type="domain" description="PAS" evidence="14">
    <location>
        <begin position="7"/>
        <end position="60"/>
    </location>
</feature>
<feature type="domain" description="Histidine kinase" evidence="12">
    <location>
        <begin position="147"/>
        <end position="369"/>
    </location>
</feature>
<evidence type="ECO:0000256" key="4">
    <source>
        <dbReference type="ARBA" id="ARBA00022679"/>
    </source>
</evidence>
<dbReference type="InterPro" id="IPR036097">
    <property type="entry name" value="HisK_dim/P_sf"/>
</dbReference>
<dbReference type="SUPFAM" id="SSF55874">
    <property type="entry name" value="ATPase domain of HSP90 chaperone/DNA topoisomerase II/histidine kinase"/>
    <property type="match status" value="1"/>
</dbReference>
<dbReference type="CDD" id="cd00082">
    <property type="entry name" value="HisKA"/>
    <property type="match status" value="1"/>
</dbReference>
<dbReference type="Proteomes" id="UP000184191">
    <property type="component" value="Unassembled WGS sequence"/>
</dbReference>
<dbReference type="SMART" id="SM00448">
    <property type="entry name" value="REC"/>
    <property type="match status" value="1"/>
</dbReference>
<keyword evidence="8" id="KW-0902">Two-component regulatory system</keyword>
<dbReference type="InterPro" id="IPR000014">
    <property type="entry name" value="PAS"/>
</dbReference>
<dbReference type="RefSeq" id="WP_084732861.1">
    <property type="nucleotide sequence ID" value="NZ_FRBN01000013.1"/>
</dbReference>
<dbReference type="InterPro" id="IPR011006">
    <property type="entry name" value="CheY-like_superfamily"/>
</dbReference>
<dbReference type="InterPro" id="IPR001789">
    <property type="entry name" value="Sig_transdc_resp-reg_receiver"/>
</dbReference>
<dbReference type="InterPro" id="IPR036890">
    <property type="entry name" value="HATPase_C_sf"/>
</dbReference>
<dbReference type="Gene3D" id="1.10.287.130">
    <property type="match status" value="1"/>
</dbReference>
<dbReference type="GO" id="GO:0006355">
    <property type="term" value="P:regulation of DNA-templated transcription"/>
    <property type="evidence" value="ECO:0007669"/>
    <property type="project" value="InterPro"/>
</dbReference>
<dbReference type="SUPFAM" id="SSF47384">
    <property type="entry name" value="Homodimeric domain of signal transducing histidine kinase"/>
    <property type="match status" value="1"/>
</dbReference>
<evidence type="ECO:0000256" key="1">
    <source>
        <dbReference type="ARBA" id="ARBA00000085"/>
    </source>
</evidence>
<dbReference type="EC" id="2.7.13.3" evidence="2"/>
<evidence type="ECO:0000259" key="12">
    <source>
        <dbReference type="PROSITE" id="PS50109"/>
    </source>
</evidence>
<comment type="catalytic activity">
    <reaction evidence="1">
        <text>ATP + protein L-histidine = ADP + protein N-phospho-L-histidine.</text>
        <dbReference type="EC" id="2.7.13.3"/>
    </reaction>
</comment>
<evidence type="ECO:0000256" key="5">
    <source>
        <dbReference type="ARBA" id="ARBA00022741"/>
    </source>
</evidence>
<dbReference type="Gene3D" id="3.30.450.20">
    <property type="entry name" value="PAS domain"/>
    <property type="match status" value="1"/>
</dbReference>
<proteinExistence type="predicted"/>
<keyword evidence="4" id="KW-0808">Transferase</keyword>
<dbReference type="InterPro" id="IPR004358">
    <property type="entry name" value="Sig_transdc_His_kin-like_C"/>
</dbReference>
<evidence type="ECO:0000313" key="15">
    <source>
        <dbReference type="EMBL" id="SHL41019.1"/>
    </source>
</evidence>
<organism evidence="15 16">
    <name type="scientific">Roseovarius marisflavi</name>
    <dbReference type="NCBI Taxonomy" id="1054996"/>
    <lineage>
        <taxon>Bacteria</taxon>
        <taxon>Pseudomonadati</taxon>
        <taxon>Pseudomonadota</taxon>
        <taxon>Alphaproteobacteria</taxon>
        <taxon>Rhodobacterales</taxon>
        <taxon>Roseobacteraceae</taxon>
        <taxon>Roseovarius</taxon>
    </lineage>
</organism>
<dbReference type="GO" id="GO:0005524">
    <property type="term" value="F:ATP binding"/>
    <property type="evidence" value="ECO:0007669"/>
    <property type="project" value="UniProtKB-KW"/>
</dbReference>
<dbReference type="InterPro" id="IPR003594">
    <property type="entry name" value="HATPase_dom"/>
</dbReference>
<keyword evidence="7" id="KW-0067">ATP-binding</keyword>
<reference evidence="16" key="1">
    <citation type="submission" date="2016-11" db="EMBL/GenBank/DDBJ databases">
        <authorList>
            <person name="Varghese N."/>
            <person name="Submissions S."/>
        </authorList>
    </citation>
    <scope>NUCLEOTIDE SEQUENCE [LARGE SCALE GENOMIC DNA]</scope>
    <source>
        <strain evidence="16">DSM 29327</strain>
    </source>
</reference>
<keyword evidence="6" id="KW-0418">Kinase</keyword>
<dbReference type="InterPro" id="IPR013767">
    <property type="entry name" value="PAS_fold"/>
</dbReference>
<dbReference type="SUPFAM" id="SSF52172">
    <property type="entry name" value="CheY-like"/>
    <property type="match status" value="1"/>
</dbReference>
<feature type="domain" description="Response regulatory" evidence="13">
    <location>
        <begin position="394"/>
        <end position="510"/>
    </location>
</feature>
<dbReference type="SUPFAM" id="SSF55785">
    <property type="entry name" value="PYP-like sensor domain (PAS domain)"/>
    <property type="match status" value="1"/>
</dbReference>
<evidence type="ECO:0000256" key="11">
    <source>
        <dbReference type="PROSITE-ProRule" id="PRU00169"/>
    </source>
</evidence>
<evidence type="ECO:0000256" key="3">
    <source>
        <dbReference type="ARBA" id="ARBA00022553"/>
    </source>
</evidence>
<evidence type="ECO:0000259" key="13">
    <source>
        <dbReference type="PROSITE" id="PS50110"/>
    </source>
</evidence>